<comment type="caution">
    <text evidence="4">The sequence shown here is derived from an EMBL/GenBank/DDBJ whole genome shotgun (WGS) entry which is preliminary data.</text>
</comment>
<proteinExistence type="inferred from homology"/>
<dbReference type="SMART" id="SM00641">
    <property type="entry name" value="Glyco_25"/>
    <property type="match status" value="1"/>
</dbReference>
<evidence type="ECO:0000313" key="5">
    <source>
        <dbReference type="Proteomes" id="UP000824175"/>
    </source>
</evidence>
<organism evidence="4 5">
    <name type="scientific">Candidatus Fimiplasma intestinipullorum</name>
    <dbReference type="NCBI Taxonomy" id="2840825"/>
    <lineage>
        <taxon>Bacteria</taxon>
        <taxon>Bacillati</taxon>
        <taxon>Bacillota</taxon>
        <taxon>Clostridia</taxon>
        <taxon>Eubacteriales</taxon>
        <taxon>Candidatus Fimiplasma</taxon>
    </lineage>
</organism>
<dbReference type="SUPFAM" id="SSF51445">
    <property type="entry name" value="(Trans)glycosidases"/>
    <property type="match status" value="1"/>
</dbReference>
<evidence type="ECO:0000313" key="4">
    <source>
        <dbReference type="EMBL" id="HIU14421.1"/>
    </source>
</evidence>
<dbReference type="Gene3D" id="3.20.20.80">
    <property type="entry name" value="Glycosidases"/>
    <property type="match status" value="1"/>
</dbReference>
<dbReference type="PANTHER" id="PTHR34135:SF2">
    <property type="entry name" value="LYSOZYME"/>
    <property type="match status" value="1"/>
</dbReference>
<dbReference type="InterPro" id="IPR018077">
    <property type="entry name" value="Glyco_hydro_fam25_subgr"/>
</dbReference>
<protein>
    <submittedName>
        <fullName evidence="4">Glycoside hydrolase family 25 protein</fullName>
    </submittedName>
</protein>
<comment type="similarity">
    <text evidence="1">Belongs to the glycosyl hydrolase 25 family.</text>
</comment>
<reference evidence="4" key="2">
    <citation type="journal article" date="2021" name="PeerJ">
        <title>Extensive microbial diversity within the chicken gut microbiome revealed by metagenomics and culture.</title>
        <authorList>
            <person name="Gilroy R."/>
            <person name="Ravi A."/>
            <person name="Getino M."/>
            <person name="Pursley I."/>
            <person name="Horton D.L."/>
            <person name="Alikhan N.F."/>
            <person name="Baker D."/>
            <person name="Gharbi K."/>
            <person name="Hall N."/>
            <person name="Watson M."/>
            <person name="Adriaenssens E.M."/>
            <person name="Foster-Nyarko E."/>
            <person name="Jarju S."/>
            <person name="Secka A."/>
            <person name="Antonio M."/>
            <person name="Oren A."/>
            <person name="Chaudhuri R.R."/>
            <person name="La Ragione R."/>
            <person name="Hildebrand F."/>
            <person name="Pallen M.J."/>
        </authorList>
    </citation>
    <scope>NUCLEOTIDE SEQUENCE</scope>
    <source>
        <strain evidence="4">CHK195-11698</strain>
    </source>
</reference>
<dbReference type="GO" id="GO:0009253">
    <property type="term" value="P:peptidoglycan catabolic process"/>
    <property type="evidence" value="ECO:0007669"/>
    <property type="project" value="InterPro"/>
</dbReference>
<dbReference type="PROSITE" id="PS51904">
    <property type="entry name" value="GLYCOSYL_HYDROL_F25_2"/>
    <property type="match status" value="1"/>
</dbReference>
<dbReference type="InterPro" id="IPR002053">
    <property type="entry name" value="Glyco_hydro_25"/>
</dbReference>
<dbReference type="GO" id="GO:0003796">
    <property type="term" value="F:lysozyme activity"/>
    <property type="evidence" value="ECO:0007669"/>
    <property type="project" value="InterPro"/>
</dbReference>
<sequence length="260" mass="29871">MAKKKRRRLKKKIKKALELTAVGLMFLLLFGIYSIGQSQRGLNDSSLPKTNLDLTAYAKGIDVSVWQKPIDWQRVAQQGYSFAIIRTSYGWSPDNQDRRLAEHLAGAKAAGLDVGAYHYSHAMSVEEANWEADLFISILDQYEWDYPVYYDMEDDAQLSLTTQERTDIALTFLSRLEEAGYEAGLYANQYWLETKLDTKQLEDYEIWIASYTDLNQYQGEYGMWQYSSKGRIDGISGNVDVNIAYKDYPYEVEMNALTTS</sequence>
<dbReference type="AlphaFoldDB" id="A0A9D1HQ02"/>
<evidence type="ECO:0000256" key="2">
    <source>
        <dbReference type="ARBA" id="ARBA00022801"/>
    </source>
</evidence>
<dbReference type="CDD" id="cd06414">
    <property type="entry name" value="GH25_LytC-like"/>
    <property type="match status" value="1"/>
</dbReference>
<dbReference type="PANTHER" id="PTHR34135">
    <property type="entry name" value="LYSOZYME"/>
    <property type="match status" value="1"/>
</dbReference>
<gene>
    <name evidence="4" type="ORF">IAD15_10195</name>
</gene>
<keyword evidence="2 4" id="KW-0378">Hydrolase</keyword>
<accession>A0A9D1HQ02</accession>
<evidence type="ECO:0000256" key="1">
    <source>
        <dbReference type="ARBA" id="ARBA00010646"/>
    </source>
</evidence>
<dbReference type="InterPro" id="IPR017853">
    <property type="entry name" value="GH"/>
</dbReference>
<dbReference type="GO" id="GO:0016998">
    <property type="term" value="P:cell wall macromolecule catabolic process"/>
    <property type="evidence" value="ECO:0007669"/>
    <property type="project" value="InterPro"/>
</dbReference>
<keyword evidence="3" id="KW-0326">Glycosidase</keyword>
<dbReference type="Pfam" id="PF01183">
    <property type="entry name" value="Glyco_hydro_25"/>
    <property type="match status" value="1"/>
</dbReference>
<name>A0A9D1HQ02_9FIRM</name>
<evidence type="ECO:0000256" key="3">
    <source>
        <dbReference type="ARBA" id="ARBA00023295"/>
    </source>
</evidence>
<dbReference type="Proteomes" id="UP000824175">
    <property type="component" value="Unassembled WGS sequence"/>
</dbReference>
<dbReference type="EMBL" id="DVMJ01000089">
    <property type="protein sequence ID" value="HIU14421.1"/>
    <property type="molecule type" value="Genomic_DNA"/>
</dbReference>
<reference evidence="4" key="1">
    <citation type="submission" date="2020-10" db="EMBL/GenBank/DDBJ databases">
        <authorList>
            <person name="Gilroy R."/>
        </authorList>
    </citation>
    <scope>NUCLEOTIDE SEQUENCE</scope>
    <source>
        <strain evidence="4">CHK195-11698</strain>
    </source>
</reference>
<dbReference type="GO" id="GO:0016052">
    <property type="term" value="P:carbohydrate catabolic process"/>
    <property type="evidence" value="ECO:0007669"/>
    <property type="project" value="TreeGrafter"/>
</dbReference>